<feature type="region of interest" description="Disordered" evidence="6">
    <location>
        <begin position="393"/>
        <end position="418"/>
    </location>
</feature>
<dbReference type="OrthoDB" id="9813836at2"/>
<dbReference type="SMART" id="SM00020">
    <property type="entry name" value="Tryp_SPc"/>
    <property type="match status" value="1"/>
</dbReference>
<evidence type="ECO:0000313" key="9">
    <source>
        <dbReference type="Proteomes" id="UP000315439"/>
    </source>
</evidence>
<keyword evidence="3" id="KW-0865">Zymogen</keyword>
<keyword evidence="5" id="KW-0720">Serine protease</keyword>
<evidence type="ECO:0000259" key="7">
    <source>
        <dbReference type="PROSITE" id="PS50240"/>
    </source>
</evidence>
<protein>
    <submittedName>
        <fullName evidence="8">Trypsin-like serine protease</fullName>
    </submittedName>
</protein>
<dbReference type="InterPro" id="IPR001254">
    <property type="entry name" value="Trypsin_dom"/>
</dbReference>
<dbReference type="InterPro" id="IPR007280">
    <property type="entry name" value="Peptidase_C_arc/bac"/>
</dbReference>
<evidence type="ECO:0000256" key="6">
    <source>
        <dbReference type="SAM" id="MobiDB-lite"/>
    </source>
</evidence>
<dbReference type="EMBL" id="VIKS01000006">
    <property type="protein sequence ID" value="TQV87751.1"/>
    <property type="molecule type" value="Genomic_DNA"/>
</dbReference>
<keyword evidence="9" id="KW-1185">Reference proteome</keyword>
<dbReference type="Pfam" id="PF00089">
    <property type="entry name" value="Trypsin"/>
    <property type="match status" value="1"/>
</dbReference>
<organism evidence="8 9">
    <name type="scientific">Aliikangiella coralliicola</name>
    <dbReference type="NCBI Taxonomy" id="2592383"/>
    <lineage>
        <taxon>Bacteria</taxon>
        <taxon>Pseudomonadati</taxon>
        <taxon>Pseudomonadota</taxon>
        <taxon>Gammaproteobacteria</taxon>
        <taxon>Oceanospirillales</taxon>
        <taxon>Pleioneaceae</taxon>
        <taxon>Aliikangiella</taxon>
    </lineage>
</organism>
<dbReference type="PROSITE" id="PS00135">
    <property type="entry name" value="TRYPSIN_SER"/>
    <property type="match status" value="1"/>
</dbReference>
<dbReference type="InterPro" id="IPR051487">
    <property type="entry name" value="Ser/Thr_Proteases_Immune/Dev"/>
</dbReference>
<dbReference type="SUPFAM" id="SSF89260">
    <property type="entry name" value="Collagen-binding domain"/>
    <property type="match status" value="1"/>
</dbReference>
<dbReference type="RefSeq" id="WP_142893412.1">
    <property type="nucleotide sequence ID" value="NZ_ML660163.1"/>
</dbReference>
<dbReference type="PRINTS" id="PR00722">
    <property type="entry name" value="CHYMOTRYPSIN"/>
</dbReference>
<proteinExistence type="predicted"/>
<evidence type="ECO:0000256" key="5">
    <source>
        <dbReference type="RuleBase" id="RU363034"/>
    </source>
</evidence>
<evidence type="ECO:0000313" key="8">
    <source>
        <dbReference type="EMBL" id="TQV87751.1"/>
    </source>
</evidence>
<sequence>MIIINNQSTNNIKVKNKPPSLQTLLRGTAIGCGLLGLSLGINAETLSASSGLSDVEMNIVNGTETTPGSRSYQAMLVKNGQQWCGGTLIADSWVLTAAHCLDNSSAGSWTVRLGSHTVNSGTSHNVSQMVVHPNWQGSGGIQYGYDIALLKLSSPAASNLTRALLPTQAIQNAIAGVGDNVTVSGWGRTYNGGPSSNVLLEVDLPVLSTQQCKQQLDNAINDSVICGGGPNGKSACNGDSGGPFVARQNGIAYSFGTVSWGKACSGATAFTRTLSYVDWINDKIGGTPPPPPPGDTELVNGTGVSVSGAQGSNKYYTLTVPAGATNLKFVTSGGSGDLDMYVKFGSQPTSSSYDCRPYQNGNNETCTISNIQAGTYHVMLNGYSAYSGATLTGSYDGDTPPPPPPGDSELTNGQSVNVSGAQGSNTYYTLQVPSGATNLKFVTSGGTGDLDLFVKFGSKPTASSYDCRPYQNGNNETCTISNVQAGTYHVMLNGYAAYSGATLTASYDDDVTPPPNDNELSNGVAVFADATKTYTMNVPAGSSNLSFAISGGSGDADLYVKYGSAPTNNSYDCRPYLNGNNETCSIPNVQAGTYYIVVKAYQPYSNVSLVGSHN</sequence>
<dbReference type="GO" id="GO:0004252">
    <property type="term" value="F:serine-type endopeptidase activity"/>
    <property type="evidence" value="ECO:0007669"/>
    <property type="project" value="InterPro"/>
</dbReference>
<feature type="domain" description="Peptidase S1" evidence="7">
    <location>
        <begin position="59"/>
        <end position="285"/>
    </location>
</feature>
<dbReference type="InterPro" id="IPR033116">
    <property type="entry name" value="TRYPSIN_SER"/>
</dbReference>
<keyword evidence="2 5" id="KW-0378">Hydrolase</keyword>
<dbReference type="FunFam" id="2.60.120.380:FF:000013">
    <property type="entry name" value="Alkaline serine protease"/>
    <property type="match status" value="2"/>
</dbReference>
<gene>
    <name evidence="8" type="ORF">FLL46_10215</name>
</gene>
<reference evidence="8 9" key="1">
    <citation type="submission" date="2019-07" db="EMBL/GenBank/DDBJ databases">
        <title>Draft genome for Aliikangiella sp. M105.</title>
        <authorList>
            <person name="Wang G."/>
        </authorList>
    </citation>
    <scope>NUCLEOTIDE SEQUENCE [LARGE SCALE GENOMIC DNA]</scope>
    <source>
        <strain evidence="8 9">M105</strain>
    </source>
</reference>
<keyword evidence="4" id="KW-1015">Disulfide bond</keyword>
<dbReference type="Gene3D" id="2.60.120.380">
    <property type="match status" value="3"/>
</dbReference>
<dbReference type="CDD" id="cd00190">
    <property type="entry name" value="Tryp_SPc"/>
    <property type="match status" value="1"/>
</dbReference>
<dbReference type="InterPro" id="IPR043504">
    <property type="entry name" value="Peptidase_S1_PA_chymotrypsin"/>
</dbReference>
<dbReference type="AlphaFoldDB" id="A0A545UE62"/>
<dbReference type="GO" id="GO:0006508">
    <property type="term" value="P:proteolysis"/>
    <property type="evidence" value="ECO:0007669"/>
    <property type="project" value="UniProtKB-KW"/>
</dbReference>
<dbReference type="InterPro" id="IPR018114">
    <property type="entry name" value="TRYPSIN_HIS"/>
</dbReference>
<dbReference type="SUPFAM" id="SSF50494">
    <property type="entry name" value="Trypsin-like serine proteases"/>
    <property type="match status" value="1"/>
</dbReference>
<evidence type="ECO:0000256" key="1">
    <source>
        <dbReference type="ARBA" id="ARBA00022670"/>
    </source>
</evidence>
<dbReference type="PROSITE" id="PS00134">
    <property type="entry name" value="TRYPSIN_HIS"/>
    <property type="match status" value="1"/>
</dbReference>
<dbReference type="Gene3D" id="2.40.10.10">
    <property type="entry name" value="Trypsin-like serine proteases"/>
    <property type="match status" value="1"/>
</dbReference>
<dbReference type="Proteomes" id="UP000315439">
    <property type="component" value="Unassembled WGS sequence"/>
</dbReference>
<dbReference type="PANTHER" id="PTHR24256">
    <property type="entry name" value="TRYPTASE-RELATED"/>
    <property type="match status" value="1"/>
</dbReference>
<dbReference type="Pfam" id="PF04151">
    <property type="entry name" value="PPC"/>
    <property type="match status" value="3"/>
</dbReference>
<accession>A0A545UE62</accession>
<dbReference type="InterPro" id="IPR001314">
    <property type="entry name" value="Peptidase_S1A"/>
</dbReference>
<dbReference type="InterPro" id="IPR009003">
    <property type="entry name" value="Peptidase_S1_PA"/>
</dbReference>
<evidence type="ECO:0000256" key="4">
    <source>
        <dbReference type="ARBA" id="ARBA00023157"/>
    </source>
</evidence>
<name>A0A545UE62_9GAMM</name>
<comment type="caution">
    <text evidence="8">The sequence shown here is derived from an EMBL/GenBank/DDBJ whole genome shotgun (WGS) entry which is preliminary data.</text>
</comment>
<dbReference type="FunFam" id="2.40.10.10:FF:000166">
    <property type="entry name" value="Trypsin"/>
    <property type="match status" value="1"/>
</dbReference>
<feature type="compositionally biased region" description="Polar residues" evidence="6">
    <location>
        <begin position="409"/>
        <end position="418"/>
    </location>
</feature>
<evidence type="ECO:0000256" key="3">
    <source>
        <dbReference type="ARBA" id="ARBA00023145"/>
    </source>
</evidence>
<evidence type="ECO:0000256" key="2">
    <source>
        <dbReference type="ARBA" id="ARBA00022801"/>
    </source>
</evidence>
<keyword evidence="1 5" id="KW-0645">Protease</keyword>
<dbReference type="PROSITE" id="PS50240">
    <property type="entry name" value="TRYPSIN_DOM"/>
    <property type="match status" value="1"/>
</dbReference>